<dbReference type="AlphaFoldDB" id="A0A1D8P7P3"/>
<proteinExistence type="predicted"/>
<dbReference type="OrthoDB" id="9810452at2"/>
<reference evidence="1 2" key="1">
    <citation type="submission" date="2016-10" db="EMBL/GenBank/DDBJ databases">
        <title>Lutibacter sp. LPB0138, isolated from marine gastropod.</title>
        <authorList>
            <person name="Kim E."/>
            <person name="Yi H."/>
        </authorList>
    </citation>
    <scope>NUCLEOTIDE SEQUENCE [LARGE SCALE GENOMIC DNA]</scope>
    <source>
        <strain evidence="1 2">LPB0138</strain>
    </source>
</reference>
<name>A0A1D8P7P3_9FLAO</name>
<dbReference type="RefSeq" id="WP_070236732.1">
    <property type="nucleotide sequence ID" value="NZ_CP017478.1"/>
</dbReference>
<dbReference type="STRING" id="1850246.LPB138_07820"/>
<evidence type="ECO:0000313" key="1">
    <source>
        <dbReference type="EMBL" id="AOW20589.1"/>
    </source>
</evidence>
<dbReference type="InterPro" id="IPR010235">
    <property type="entry name" value="HepT"/>
</dbReference>
<dbReference type="GO" id="GO:0016740">
    <property type="term" value="F:transferase activity"/>
    <property type="evidence" value="ECO:0007669"/>
    <property type="project" value="UniProtKB-KW"/>
</dbReference>
<sequence length="160" mass="19002">MSKEDIRWEQRFSNYVKAFSKLDQAVTKIKEDFEIDDEGNIDDDEFLDDIIKEGLIQRFEYTHELAWNVMKDYAAYQGNPDVGGSRDAVREAFQLQLIAEGKIWMEMIKSRNKTSHTYNEETANEIFKDIVYLYHAEFKAFLNTMEEKRSGEQEKLFEEE</sequence>
<dbReference type="KEGG" id="lul:LPB138_07820"/>
<gene>
    <name evidence="1" type="ORF">LPB138_07820</name>
</gene>
<organism evidence="1 2">
    <name type="scientific">Urechidicola croceus</name>
    <dbReference type="NCBI Taxonomy" id="1850246"/>
    <lineage>
        <taxon>Bacteria</taxon>
        <taxon>Pseudomonadati</taxon>
        <taxon>Bacteroidota</taxon>
        <taxon>Flavobacteriia</taxon>
        <taxon>Flavobacteriales</taxon>
        <taxon>Flavobacteriaceae</taxon>
        <taxon>Urechidicola</taxon>
    </lineage>
</organism>
<dbReference type="NCBIfam" id="TIGR01987">
    <property type="entry name" value="HI0074"/>
    <property type="match status" value="1"/>
</dbReference>
<keyword evidence="2" id="KW-1185">Reference proteome</keyword>
<accession>A0A1D8P7P3</accession>
<dbReference type="Pfam" id="PF08780">
    <property type="entry name" value="NTase_sub_bind"/>
    <property type="match status" value="1"/>
</dbReference>
<evidence type="ECO:0000313" key="2">
    <source>
        <dbReference type="Proteomes" id="UP000176050"/>
    </source>
</evidence>
<protein>
    <submittedName>
        <fullName evidence="1">Nucleotidyltransferase</fullName>
    </submittedName>
</protein>
<dbReference type="SUPFAM" id="SSF81593">
    <property type="entry name" value="Nucleotidyltransferase substrate binding subunit/domain"/>
    <property type="match status" value="1"/>
</dbReference>
<dbReference type="EMBL" id="CP017478">
    <property type="protein sequence ID" value="AOW20589.1"/>
    <property type="molecule type" value="Genomic_DNA"/>
</dbReference>
<keyword evidence="1" id="KW-0808">Transferase</keyword>
<dbReference type="Proteomes" id="UP000176050">
    <property type="component" value="Chromosome"/>
</dbReference>
<dbReference type="Gene3D" id="1.20.120.330">
    <property type="entry name" value="Nucleotidyltransferases domain 2"/>
    <property type="match status" value="1"/>
</dbReference>